<feature type="compositionally biased region" description="Basic and acidic residues" evidence="2">
    <location>
        <begin position="548"/>
        <end position="567"/>
    </location>
</feature>
<evidence type="ECO:0000256" key="2">
    <source>
        <dbReference type="SAM" id="MobiDB-lite"/>
    </source>
</evidence>
<sequence length="679" mass="78408">MLPDDLVRDGIVFEFDNYFEFLRYWLDESNKVLVRLNATSQPKRIEDTITPTTLAEKSRIVLPAGVFNRSDLLHCDMVIKGLPPCVFFGSGFGHRASLARVAAAKDLVDKCCRVGLLTEALHASIGDHPFFKRMDLPKRDYSLAVDALVDLDKKMCKISWPWDIYSAREVEQDVLDRLQTVFDSVMGDVYLRDPNQRRIWNGLMKTSGSKSPGLSDSQSRTGFCRRCKLRSHCEQDCRGDFEERKKGPSNSTALPIWNAERRYERGRNDQYYPYWDDQSNSKEYTPDEIASKIAQQREELLRREMIIRNSAEGETPFLAHASLSQSALSHRRSSLSDPLMPNEQENADRKEDELRARLAAETFRMEEELRLKEKERELERRLKQEFEEKKRTLEEEIRKQVQLEERAKLQMELAQQRTLQVPSQSFSMALQYPGTSSMPPASFATYGEVNFNEATYGREGAECGGEPGPSSYTSAPDFELEEIKRLIKETEEKLLDLQRNAREAELSVIFQSRAFQTVSELGDNAYLLDRNQKQFLLRELKELLSHAGPKERELKTRERYDRHSAEKSRRRSTYRHHGRTSSVQSRSLKHQSNYKHSKKAQTYKEVRHQIGGITLRNLTPVEQRHLKVRDIVVAHDDTTGKWTTAHVAKISGDTATLTVGNATWKKGIQDLFKEVNEWS</sequence>
<protein>
    <submittedName>
        <fullName evidence="3">Uncharacterized protein</fullName>
    </submittedName>
</protein>
<feature type="region of interest" description="Disordered" evidence="2">
    <location>
        <begin position="329"/>
        <end position="351"/>
    </location>
</feature>
<dbReference type="EMBL" id="UYYB01001390">
    <property type="protein sequence ID" value="VDM65784.1"/>
    <property type="molecule type" value="Genomic_DNA"/>
</dbReference>
<name>A0A3P7IJQ4_STRVU</name>
<dbReference type="OrthoDB" id="5877922at2759"/>
<evidence type="ECO:0000256" key="1">
    <source>
        <dbReference type="SAM" id="Coils"/>
    </source>
</evidence>
<dbReference type="AlphaFoldDB" id="A0A3P7IJQ4"/>
<feature type="region of interest" description="Disordered" evidence="2">
    <location>
        <begin position="548"/>
        <end position="602"/>
    </location>
</feature>
<evidence type="ECO:0000313" key="4">
    <source>
        <dbReference type="Proteomes" id="UP000270094"/>
    </source>
</evidence>
<feature type="compositionally biased region" description="Basic residues" evidence="2">
    <location>
        <begin position="587"/>
        <end position="601"/>
    </location>
</feature>
<organism evidence="3 4">
    <name type="scientific">Strongylus vulgaris</name>
    <name type="common">Blood worm</name>
    <dbReference type="NCBI Taxonomy" id="40348"/>
    <lineage>
        <taxon>Eukaryota</taxon>
        <taxon>Metazoa</taxon>
        <taxon>Ecdysozoa</taxon>
        <taxon>Nematoda</taxon>
        <taxon>Chromadorea</taxon>
        <taxon>Rhabditida</taxon>
        <taxon>Rhabditina</taxon>
        <taxon>Rhabditomorpha</taxon>
        <taxon>Strongyloidea</taxon>
        <taxon>Strongylidae</taxon>
        <taxon>Strongylus</taxon>
    </lineage>
</organism>
<keyword evidence="4" id="KW-1185">Reference proteome</keyword>
<reference evidence="3 4" key="1">
    <citation type="submission" date="2018-11" db="EMBL/GenBank/DDBJ databases">
        <authorList>
            <consortium name="Pathogen Informatics"/>
        </authorList>
    </citation>
    <scope>NUCLEOTIDE SEQUENCE [LARGE SCALE GENOMIC DNA]</scope>
</reference>
<accession>A0A3P7IJQ4</accession>
<gene>
    <name evidence="3" type="ORF">SVUK_LOCUS782</name>
</gene>
<proteinExistence type="predicted"/>
<dbReference type="Proteomes" id="UP000270094">
    <property type="component" value="Unassembled WGS sequence"/>
</dbReference>
<feature type="compositionally biased region" description="Basic residues" evidence="2">
    <location>
        <begin position="568"/>
        <end position="579"/>
    </location>
</feature>
<feature type="coiled-coil region" evidence="1">
    <location>
        <begin position="364"/>
        <end position="410"/>
    </location>
</feature>
<keyword evidence="1" id="KW-0175">Coiled coil</keyword>
<evidence type="ECO:0000313" key="3">
    <source>
        <dbReference type="EMBL" id="VDM65784.1"/>
    </source>
</evidence>
<feature type="coiled-coil region" evidence="1">
    <location>
        <begin position="480"/>
        <end position="507"/>
    </location>
</feature>